<accession>F0WME9</accession>
<proteinExistence type="predicted"/>
<reference evidence="1" key="2">
    <citation type="submission" date="2011-02" db="EMBL/GenBank/DDBJ databases">
        <authorList>
            <person name="MacLean D."/>
        </authorList>
    </citation>
    <scope>NUCLEOTIDE SEQUENCE</scope>
</reference>
<evidence type="ECO:0000313" key="1">
    <source>
        <dbReference type="EMBL" id="CCA22481.1"/>
    </source>
</evidence>
<protein>
    <submittedName>
        <fullName evidence="1">AlNc14C156G7646 protein</fullName>
    </submittedName>
</protein>
<dbReference type="AlphaFoldDB" id="F0WME9"/>
<name>F0WME9_9STRA</name>
<sequence length="71" mass="8035">MYSIASFSQEPLVKLAVIRGENHFLCVLGPIASLVVHSQNQRLSYVAAIMRKHYVQPTLKSMIPYNSKFVL</sequence>
<dbReference type="HOGENOM" id="CLU_2745336_0_0_1"/>
<gene>
    <name evidence="1" type="primary">AlNc14C156G7646</name>
    <name evidence="1" type="ORF">ALNC14_086240</name>
</gene>
<reference evidence="1" key="1">
    <citation type="journal article" date="2011" name="PLoS Biol.">
        <title>Gene gain and loss during evolution of obligate parasitism in the white rust pathogen of Arabidopsis thaliana.</title>
        <authorList>
            <person name="Kemen E."/>
            <person name="Gardiner A."/>
            <person name="Schultz-Larsen T."/>
            <person name="Kemen A.C."/>
            <person name="Balmuth A.L."/>
            <person name="Robert-Seilaniantz A."/>
            <person name="Bailey K."/>
            <person name="Holub E."/>
            <person name="Studholme D.J."/>
            <person name="Maclean D."/>
            <person name="Jones J.D."/>
        </authorList>
    </citation>
    <scope>NUCLEOTIDE SEQUENCE</scope>
</reference>
<organism evidence="1">
    <name type="scientific">Albugo laibachii Nc14</name>
    <dbReference type="NCBI Taxonomy" id="890382"/>
    <lineage>
        <taxon>Eukaryota</taxon>
        <taxon>Sar</taxon>
        <taxon>Stramenopiles</taxon>
        <taxon>Oomycota</taxon>
        <taxon>Peronosporomycetes</taxon>
        <taxon>Albuginales</taxon>
        <taxon>Albuginaceae</taxon>
        <taxon>Albugo</taxon>
    </lineage>
</organism>
<dbReference type="EMBL" id="FR824201">
    <property type="protein sequence ID" value="CCA22481.1"/>
    <property type="molecule type" value="Genomic_DNA"/>
</dbReference>